<dbReference type="AlphaFoldDB" id="A0A941E1K7"/>
<dbReference type="GO" id="GO:0016818">
    <property type="term" value="F:hydrolase activity, acting on acid anhydrides, in phosphorus-containing anhydrides"/>
    <property type="evidence" value="ECO:0007669"/>
    <property type="project" value="InterPro"/>
</dbReference>
<evidence type="ECO:0000313" key="12">
    <source>
        <dbReference type="EMBL" id="MBR7799701.1"/>
    </source>
</evidence>
<reference evidence="12" key="1">
    <citation type="submission" date="2021-04" db="EMBL/GenBank/DDBJ databases">
        <title>novel species isolated from subtropical streams in China.</title>
        <authorList>
            <person name="Lu H."/>
        </authorList>
    </citation>
    <scope>NUCLEOTIDE SEQUENCE</scope>
    <source>
        <strain evidence="12">FT137W</strain>
    </source>
</reference>
<keyword evidence="2" id="KW-0547">Nucleotide-binding</keyword>
<accession>A0A941E1K7</accession>
<keyword evidence="5" id="KW-0067">ATP-binding</keyword>
<dbReference type="Gene3D" id="1.10.275.40">
    <property type="match status" value="1"/>
</dbReference>
<dbReference type="GO" id="GO:0051536">
    <property type="term" value="F:iron-sulfur cluster binding"/>
    <property type="evidence" value="ECO:0007669"/>
    <property type="project" value="UniProtKB-KW"/>
</dbReference>
<dbReference type="InterPro" id="IPR027417">
    <property type="entry name" value="P-loop_NTPase"/>
</dbReference>
<dbReference type="GO" id="GO:0046872">
    <property type="term" value="F:metal ion binding"/>
    <property type="evidence" value="ECO:0007669"/>
    <property type="project" value="UniProtKB-KW"/>
</dbReference>
<feature type="domain" description="Helicase ATP-binding" evidence="11">
    <location>
        <begin position="182"/>
        <end position="438"/>
    </location>
</feature>
<keyword evidence="7" id="KW-0411">Iron-sulfur</keyword>
<evidence type="ECO:0000256" key="8">
    <source>
        <dbReference type="ARBA" id="ARBA00023125"/>
    </source>
</evidence>
<evidence type="ECO:0000256" key="2">
    <source>
        <dbReference type="ARBA" id="ARBA00022741"/>
    </source>
</evidence>
<keyword evidence="4 12" id="KW-0347">Helicase</keyword>
<dbReference type="Gene3D" id="1.10.30.20">
    <property type="entry name" value="Bacterial XPD DNA helicase, FeS cluster domain"/>
    <property type="match status" value="1"/>
</dbReference>
<dbReference type="InterPro" id="IPR042493">
    <property type="entry name" value="XPD_DNA_FeS"/>
</dbReference>
<dbReference type="Gene3D" id="3.90.320.10">
    <property type="match status" value="1"/>
</dbReference>
<keyword evidence="13" id="KW-1185">Reference proteome</keyword>
<comment type="similarity">
    <text evidence="10">Belongs to the helicase family. DinG subfamily.</text>
</comment>
<dbReference type="GO" id="GO:0003677">
    <property type="term" value="F:DNA binding"/>
    <property type="evidence" value="ECO:0007669"/>
    <property type="project" value="UniProtKB-KW"/>
</dbReference>
<keyword evidence="1" id="KW-0479">Metal-binding</keyword>
<evidence type="ECO:0000256" key="5">
    <source>
        <dbReference type="ARBA" id="ARBA00022840"/>
    </source>
</evidence>
<keyword evidence="9" id="KW-0413">Isomerase</keyword>
<dbReference type="GO" id="GO:0003678">
    <property type="term" value="F:DNA helicase activity"/>
    <property type="evidence" value="ECO:0007669"/>
    <property type="project" value="InterPro"/>
</dbReference>
<evidence type="ECO:0000256" key="9">
    <source>
        <dbReference type="ARBA" id="ARBA00023235"/>
    </source>
</evidence>
<dbReference type="InterPro" id="IPR010614">
    <property type="entry name" value="RAD3-like_helicase_DEAD"/>
</dbReference>
<organism evidence="12 13">
    <name type="scientific">Undibacterium fentianense</name>
    <dbReference type="NCBI Taxonomy" id="2828728"/>
    <lineage>
        <taxon>Bacteria</taxon>
        <taxon>Pseudomonadati</taxon>
        <taxon>Pseudomonadota</taxon>
        <taxon>Betaproteobacteria</taxon>
        <taxon>Burkholderiales</taxon>
        <taxon>Oxalobacteraceae</taxon>
        <taxon>Undibacterium</taxon>
    </lineage>
</organism>
<evidence type="ECO:0000259" key="11">
    <source>
        <dbReference type="PROSITE" id="PS51193"/>
    </source>
</evidence>
<evidence type="ECO:0000256" key="10">
    <source>
        <dbReference type="ARBA" id="ARBA00038058"/>
    </source>
</evidence>
<dbReference type="Pfam" id="PF13307">
    <property type="entry name" value="Helicase_C_2"/>
    <property type="match status" value="1"/>
</dbReference>
<sequence>MVRGEFVNSSSYVVAVRSLVEFTAKQGDLDFRFTPSPSGLEGIEGHQQVAARRKPNYQREIRLEGRYEELVIKGRADGFDPDRVQLEEIKTYRGDFHAIPENHHQLHWAQAKIYGYLLCQQHALPELSLALIYYDIDRLTEIPLTETFDIATLAHFFEQTCRRFLAWARHESTHRRQRDQALRVMPFPHPSFRAGQRELAEAMFKASNRACCLLAQAPTGIGKTIASLFPMLKAIAEHQLDKLFFLTAKTSGRKVALNAIATMQEKLPPSSLRALELVAKANACEFPENACHGEACPLAKRFYDRLPEARAAAAGIAILDQAQLREVALSHQICPYYLSIEMAKWSDIVVGDYNYYFDLNAMLYGLALNNNWKISVLIDEAHNMVARAREMYTIELHSARFKEMQRQAPPELKKACDKVRRQWRMLEKSDLIQSKGIDSYQVHAQLPDKLTKTLISLCAEIGSYFVDHPSANNSGLQEFYFNALIFIRLSECFGEHSIFDVSMKQNGSILCIRNIVPAPFLQARFKASHTSALFSATLTPWNYYSDLLGMPEKTAWVDVESPFDPEQLAVHVVETVSTRYADRHQSLTPITDLMANQFDQTPGAYLAFFSSFEYMDQVASLFTQRFPHISTWVQTRKMDEASKNRFIANFTEDSQGVGFAVLGGAFGEGIDLPGTRLIGAFIATLGLPQINPINEQIKQRMYQLFGFGYDYTYLYPGLQKVVQAAGRVIRTNTDRGVIYLIDDRFQQDQIQALLPRWWKR</sequence>
<dbReference type="InterPro" id="IPR045028">
    <property type="entry name" value="DinG/Rad3-like"/>
</dbReference>
<evidence type="ECO:0000256" key="4">
    <source>
        <dbReference type="ARBA" id="ARBA00022806"/>
    </source>
</evidence>
<comment type="caution">
    <text evidence="12">The sequence shown here is derived from an EMBL/GenBank/DDBJ whole genome shotgun (WGS) entry which is preliminary data.</text>
</comment>
<keyword evidence="8" id="KW-0238">DNA-binding</keyword>
<evidence type="ECO:0000313" key="13">
    <source>
        <dbReference type="Proteomes" id="UP000678545"/>
    </source>
</evidence>
<dbReference type="InterPro" id="IPR006555">
    <property type="entry name" value="ATP-dep_Helicase_C"/>
</dbReference>
<evidence type="ECO:0000256" key="1">
    <source>
        <dbReference type="ARBA" id="ARBA00022723"/>
    </source>
</evidence>
<evidence type="ECO:0000256" key="3">
    <source>
        <dbReference type="ARBA" id="ARBA00022801"/>
    </source>
</evidence>
<dbReference type="Proteomes" id="UP000678545">
    <property type="component" value="Unassembled WGS sequence"/>
</dbReference>
<dbReference type="PROSITE" id="PS51193">
    <property type="entry name" value="HELICASE_ATP_BIND_2"/>
    <property type="match status" value="1"/>
</dbReference>
<dbReference type="Gene3D" id="3.40.50.300">
    <property type="entry name" value="P-loop containing nucleotide triphosphate hydrolases"/>
    <property type="match status" value="2"/>
</dbReference>
<dbReference type="InterPro" id="IPR014013">
    <property type="entry name" value="Helic_SF1/SF2_ATP-bd_DinG/Rad3"/>
</dbReference>
<evidence type="ECO:0000256" key="6">
    <source>
        <dbReference type="ARBA" id="ARBA00023004"/>
    </source>
</evidence>
<gene>
    <name evidence="12" type="ORF">KDM90_06800</name>
</gene>
<keyword evidence="3" id="KW-0378">Hydrolase</keyword>
<dbReference type="EMBL" id="JAGSPJ010000002">
    <property type="protein sequence ID" value="MBR7799701.1"/>
    <property type="molecule type" value="Genomic_DNA"/>
</dbReference>
<keyword evidence="6" id="KW-0408">Iron</keyword>
<dbReference type="GO" id="GO:0005524">
    <property type="term" value="F:ATP binding"/>
    <property type="evidence" value="ECO:0007669"/>
    <property type="project" value="UniProtKB-KW"/>
</dbReference>
<dbReference type="Pfam" id="PF06733">
    <property type="entry name" value="DEAD_2"/>
    <property type="match status" value="1"/>
</dbReference>
<dbReference type="GO" id="GO:0006139">
    <property type="term" value="P:nucleobase-containing compound metabolic process"/>
    <property type="evidence" value="ECO:0007669"/>
    <property type="project" value="InterPro"/>
</dbReference>
<name>A0A941E1K7_9BURK</name>
<evidence type="ECO:0000256" key="7">
    <source>
        <dbReference type="ARBA" id="ARBA00023014"/>
    </source>
</evidence>
<protein>
    <submittedName>
        <fullName evidence="12">ATP-dependent DNA helicase</fullName>
    </submittedName>
</protein>
<proteinExistence type="inferred from homology"/>
<dbReference type="InterPro" id="IPR011604">
    <property type="entry name" value="PDDEXK-like_dom_sf"/>
</dbReference>
<dbReference type="SUPFAM" id="SSF52540">
    <property type="entry name" value="P-loop containing nucleoside triphosphate hydrolases"/>
    <property type="match status" value="1"/>
</dbReference>
<dbReference type="PANTHER" id="PTHR11472">
    <property type="entry name" value="DNA REPAIR DEAD HELICASE RAD3/XP-D SUBFAMILY MEMBER"/>
    <property type="match status" value="1"/>
</dbReference>
<dbReference type="SMART" id="SM00491">
    <property type="entry name" value="HELICc2"/>
    <property type="match status" value="1"/>
</dbReference>
<dbReference type="PANTHER" id="PTHR11472:SF34">
    <property type="entry name" value="REGULATOR OF TELOMERE ELONGATION HELICASE 1"/>
    <property type="match status" value="1"/>
</dbReference>